<dbReference type="CDD" id="cd07570">
    <property type="entry name" value="GAT_Gln-NAD-synth"/>
    <property type="match status" value="1"/>
</dbReference>
<dbReference type="Gene3D" id="3.60.110.10">
    <property type="entry name" value="Carbon-nitrogen hydrolase"/>
    <property type="match status" value="1"/>
</dbReference>
<evidence type="ECO:0000256" key="3">
    <source>
        <dbReference type="ARBA" id="ARBA00022598"/>
    </source>
</evidence>
<dbReference type="Pfam" id="PF00795">
    <property type="entry name" value="CN_hydrolase"/>
    <property type="match status" value="1"/>
</dbReference>
<evidence type="ECO:0000256" key="9">
    <source>
        <dbReference type="PROSITE-ProRule" id="PRU10139"/>
    </source>
</evidence>
<dbReference type="UniPathway" id="UPA00253">
    <property type="reaction ID" value="UER00334"/>
</dbReference>
<dbReference type="STRING" id="42256.RradSPS_2408"/>
<dbReference type="GO" id="GO:0003952">
    <property type="term" value="F:NAD+ synthase (glutamine-hydrolyzing) activity"/>
    <property type="evidence" value="ECO:0007669"/>
    <property type="project" value="UniProtKB-UniRule"/>
</dbReference>
<feature type="domain" description="CN hydrolase" evidence="11">
    <location>
        <begin position="20"/>
        <end position="260"/>
    </location>
</feature>
<evidence type="ECO:0000313" key="13">
    <source>
        <dbReference type="Proteomes" id="UP000025229"/>
    </source>
</evidence>
<dbReference type="NCBIfam" id="TIGR00552">
    <property type="entry name" value="nadE"/>
    <property type="match status" value="1"/>
</dbReference>
<evidence type="ECO:0000256" key="2">
    <source>
        <dbReference type="ARBA" id="ARBA00007145"/>
    </source>
</evidence>
<dbReference type="GO" id="GO:0004359">
    <property type="term" value="F:glutaminase activity"/>
    <property type="evidence" value="ECO:0007669"/>
    <property type="project" value="InterPro"/>
</dbReference>
<dbReference type="SUPFAM" id="SSF56317">
    <property type="entry name" value="Carbon-nitrogen hydrolase"/>
    <property type="match status" value="1"/>
</dbReference>
<reference evidence="12 13" key="1">
    <citation type="submission" date="2014-03" db="EMBL/GenBank/DDBJ databases">
        <title>Complete genome sequence of the Radio-Resistant Rubrobacter radiotolerans RSPS-4.</title>
        <authorList>
            <person name="Egas C.C."/>
            <person name="Barroso C.C."/>
            <person name="Froufe H.J.C."/>
            <person name="Pacheco J.J."/>
            <person name="Albuquerque L.L."/>
            <person name="da Costa M.M.S."/>
        </authorList>
    </citation>
    <scope>NUCLEOTIDE SEQUENCE [LARGE SCALE GENOMIC DNA]</scope>
    <source>
        <strain evidence="12 13">RSPS-4</strain>
    </source>
</reference>
<gene>
    <name evidence="7" type="primary">nadE</name>
    <name evidence="12" type="ORF">RradSPS_2408</name>
</gene>
<dbReference type="GO" id="GO:0005524">
    <property type="term" value="F:ATP binding"/>
    <property type="evidence" value="ECO:0007669"/>
    <property type="project" value="UniProtKB-UniRule"/>
</dbReference>
<dbReference type="GO" id="GO:0009435">
    <property type="term" value="P:NAD+ biosynthetic process"/>
    <property type="evidence" value="ECO:0007669"/>
    <property type="project" value="UniProtKB-UniRule"/>
</dbReference>
<evidence type="ECO:0000256" key="7">
    <source>
        <dbReference type="HAMAP-Rule" id="MF_02090"/>
    </source>
</evidence>
<sequence>MKRPPLARRGHRRRGIIWRMRVALAQVNTTVGDIWGNVEKLSEALGRAVESGADLVAFPELALTGYPPEDLLLRPGFIGDNLKALEEFRACVPEDVVAAVGFVDLGLDLFNACAVISGGEVLDRYHKRYLPNYGVFDENRYFREGTGSSLLDLDGTLVGVNVCEDIWYPGGPGREQALGGASVLVNVSASPYHRLKGATRERMLSVRASDYGCYVVMCNLVGGQDELVFDGHSVVFDPEGELVARAKQFEEDLLLVDIFPEEALMRRLHDSRPRKEDRTGEAPCVVSVPVSVGKVSPVESEEPRREPVLPEEGEVLAALELGLRDYFGKNGFTKAVLGLSGGVDSSLVAAVAARALGPENVVGVLMPSRYTSDLSNTDAYALAEALGIETKVVPIGPAFDAYREMLADLFAGTEEDITEENLQSRVRGNIVMGLSNKFGWIVLSTGNKSEMSVGYSTLYGDMAGGFALIRDVPKTLVYRICRYINSSEGREVIPESVLTKEPSAELREDQRDSDSLPPYDVLDPILEAYIEEDKGIGQIVALGFDEADVRRVVGLVDRAEYKRRQAPVGIKVTTRSFGRDRRMPITNRYTERERPRLKTP</sequence>
<feature type="active site" description="Proton acceptor; for glutaminase activity" evidence="7">
    <location>
        <position position="60"/>
    </location>
</feature>
<name>A0A023X657_RUBRA</name>
<dbReference type="Proteomes" id="UP000025229">
    <property type="component" value="Chromosome"/>
</dbReference>
<evidence type="ECO:0000256" key="5">
    <source>
        <dbReference type="ARBA" id="ARBA00022840"/>
    </source>
</evidence>
<dbReference type="FunFam" id="3.40.50.620:FF:000106">
    <property type="entry name" value="Glutamine-dependent NAD(+) synthetase"/>
    <property type="match status" value="1"/>
</dbReference>
<evidence type="ECO:0000256" key="1">
    <source>
        <dbReference type="ARBA" id="ARBA00005188"/>
    </source>
</evidence>
<organism evidence="12 13">
    <name type="scientific">Rubrobacter radiotolerans</name>
    <name type="common">Arthrobacter radiotolerans</name>
    <dbReference type="NCBI Taxonomy" id="42256"/>
    <lineage>
        <taxon>Bacteria</taxon>
        <taxon>Bacillati</taxon>
        <taxon>Actinomycetota</taxon>
        <taxon>Rubrobacteria</taxon>
        <taxon>Rubrobacterales</taxon>
        <taxon>Rubrobacteraceae</taxon>
        <taxon>Rubrobacter</taxon>
    </lineage>
</organism>
<keyword evidence="5 7" id="KW-0067">ATP-binding</keyword>
<feature type="active site" description="Proton acceptor" evidence="9">
    <location>
        <position position="60"/>
    </location>
</feature>
<dbReference type="Gene3D" id="3.40.50.620">
    <property type="entry name" value="HUPs"/>
    <property type="match status" value="1"/>
</dbReference>
<dbReference type="EC" id="6.3.5.1" evidence="7 8"/>
<dbReference type="PIRSF" id="PIRSF006630">
    <property type="entry name" value="NADS_GAT"/>
    <property type="match status" value="1"/>
</dbReference>
<feature type="binding site" evidence="7">
    <location>
        <position position="562"/>
    </location>
    <ligand>
        <name>deamido-NAD(+)</name>
        <dbReference type="ChEBI" id="CHEBI:58437"/>
        <note>ligand shared between two neighboring subunits</note>
    </ligand>
</feature>
<comment type="catalytic activity">
    <reaction evidence="7 8">
        <text>deamido-NAD(+) + L-glutamine + ATP + H2O = L-glutamate + AMP + diphosphate + NAD(+) + H(+)</text>
        <dbReference type="Rhea" id="RHEA:24384"/>
        <dbReference type="ChEBI" id="CHEBI:15377"/>
        <dbReference type="ChEBI" id="CHEBI:15378"/>
        <dbReference type="ChEBI" id="CHEBI:29985"/>
        <dbReference type="ChEBI" id="CHEBI:30616"/>
        <dbReference type="ChEBI" id="CHEBI:33019"/>
        <dbReference type="ChEBI" id="CHEBI:57540"/>
        <dbReference type="ChEBI" id="CHEBI:58359"/>
        <dbReference type="ChEBI" id="CHEBI:58437"/>
        <dbReference type="ChEBI" id="CHEBI:456215"/>
        <dbReference type="EC" id="6.3.5.1"/>
    </reaction>
</comment>
<dbReference type="CDD" id="cd00553">
    <property type="entry name" value="NAD_synthase"/>
    <property type="match status" value="1"/>
</dbReference>
<feature type="active site" description="Nucleophile; for glutaminase activity" evidence="7">
    <location>
        <position position="163"/>
    </location>
</feature>
<dbReference type="SUPFAM" id="SSF52402">
    <property type="entry name" value="Adenine nucleotide alpha hydrolases-like"/>
    <property type="match status" value="1"/>
</dbReference>
<feature type="active site" description="For glutaminase activity" evidence="7">
    <location>
        <position position="127"/>
    </location>
</feature>
<dbReference type="HOGENOM" id="CLU_022313_2_0_11"/>
<dbReference type="GO" id="GO:0005737">
    <property type="term" value="C:cytoplasm"/>
    <property type="evidence" value="ECO:0007669"/>
    <property type="project" value="InterPro"/>
</dbReference>
<dbReference type="InterPro" id="IPR014445">
    <property type="entry name" value="Gln-dep_NAD_synthase"/>
</dbReference>
<dbReference type="KEGG" id="rrd:RradSPS_2408"/>
<proteinExistence type="inferred from homology"/>
<evidence type="ECO:0000313" key="12">
    <source>
        <dbReference type="EMBL" id="AHY47691.1"/>
    </source>
</evidence>
<evidence type="ECO:0000256" key="4">
    <source>
        <dbReference type="ARBA" id="ARBA00022741"/>
    </source>
</evidence>
<feature type="binding site" evidence="7">
    <location>
        <position position="421"/>
    </location>
    <ligand>
        <name>deamido-NAD(+)</name>
        <dbReference type="ChEBI" id="CHEBI:58437"/>
        <note>ligand shared between two neighboring subunits</note>
    </ligand>
</feature>
<keyword evidence="4 7" id="KW-0547">Nucleotide-binding</keyword>
<feature type="binding site" evidence="7">
    <location>
        <position position="450"/>
    </location>
    <ligand>
        <name>deamido-NAD(+)</name>
        <dbReference type="ChEBI" id="CHEBI:58437"/>
        <note>ligand shared between two neighboring subunits</note>
    </ligand>
</feature>
<dbReference type="PANTHER" id="PTHR23090:SF9">
    <property type="entry name" value="GLUTAMINE-DEPENDENT NAD(+) SYNTHETASE"/>
    <property type="match status" value="1"/>
</dbReference>
<dbReference type="PROSITE" id="PS50263">
    <property type="entry name" value="CN_HYDROLASE"/>
    <property type="match status" value="1"/>
</dbReference>
<dbReference type="PATRIC" id="fig|42256.3.peg.2452"/>
<keyword evidence="3 7" id="KW-0436">Ligase</keyword>
<dbReference type="GO" id="GO:0008795">
    <property type="term" value="F:NAD+ synthase activity"/>
    <property type="evidence" value="ECO:0007669"/>
    <property type="project" value="UniProtKB-UniRule"/>
</dbReference>
<accession>A0A023X657</accession>
<comment type="function">
    <text evidence="7">Catalyzes the ATP-dependent amidation of deamido-NAD to form NAD. Uses L-glutamine as a nitrogen source.</text>
</comment>
<feature type="binding site" evidence="7">
    <location>
        <position position="445"/>
    </location>
    <ligand>
        <name>ATP</name>
        <dbReference type="ChEBI" id="CHEBI:30616"/>
    </ligand>
</feature>
<evidence type="ECO:0000259" key="11">
    <source>
        <dbReference type="PROSITE" id="PS50263"/>
    </source>
</evidence>
<evidence type="ECO:0000256" key="6">
    <source>
        <dbReference type="ARBA" id="ARBA00023027"/>
    </source>
</evidence>
<dbReference type="AlphaFoldDB" id="A0A023X657"/>
<evidence type="ECO:0000256" key="10">
    <source>
        <dbReference type="RuleBase" id="RU003811"/>
    </source>
</evidence>
<feature type="binding site" evidence="7">
    <location>
        <position position="196"/>
    </location>
    <ligand>
        <name>L-glutamine</name>
        <dbReference type="ChEBI" id="CHEBI:58359"/>
    </ligand>
</feature>
<comment type="similarity">
    <text evidence="10">Belongs to the NAD synthetase family.</text>
</comment>
<dbReference type="NCBIfam" id="NF010588">
    <property type="entry name" value="PRK13981.1"/>
    <property type="match status" value="1"/>
</dbReference>
<keyword evidence="6 7" id="KW-0520">NAD</keyword>
<keyword evidence="13" id="KW-1185">Reference proteome</keyword>
<dbReference type="GO" id="GO:0000257">
    <property type="term" value="F:nitrilase activity"/>
    <property type="evidence" value="ECO:0007669"/>
    <property type="project" value="UniProtKB-ARBA"/>
</dbReference>
<dbReference type="InterPro" id="IPR003694">
    <property type="entry name" value="NAD_synthase"/>
</dbReference>
<comment type="pathway">
    <text evidence="1 7 8">Cofactor biosynthesis; NAD(+) biosynthesis; NAD(+) from deamido-NAD(+) (L-Gln route): step 1/1.</text>
</comment>
<dbReference type="Pfam" id="PF02540">
    <property type="entry name" value="NAD_synthase"/>
    <property type="match status" value="1"/>
</dbReference>
<dbReference type="EMBL" id="CP007514">
    <property type="protein sequence ID" value="AHY47691.1"/>
    <property type="molecule type" value="Genomic_DNA"/>
</dbReference>
<comment type="similarity">
    <text evidence="2 7 8">In the C-terminal section; belongs to the NAD synthetase family.</text>
</comment>
<evidence type="ECO:0000256" key="8">
    <source>
        <dbReference type="PIRNR" id="PIRNR006630"/>
    </source>
</evidence>
<feature type="binding site" evidence="7">
    <location>
        <position position="190"/>
    </location>
    <ligand>
        <name>L-glutamine</name>
        <dbReference type="ChEBI" id="CHEBI:58359"/>
    </ligand>
</feature>
<dbReference type="InterPro" id="IPR003010">
    <property type="entry name" value="C-N_Hydrolase"/>
</dbReference>
<dbReference type="eggNOG" id="COG0171">
    <property type="taxonomic scope" value="Bacteria"/>
</dbReference>
<dbReference type="PROSITE" id="PS00920">
    <property type="entry name" value="NITRIL_CHT_1"/>
    <property type="match status" value="1"/>
</dbReference>
<dbReference type="InterPro" id="IPR014729">
    <property type="entry name" value="Rossmann-like_a/b/a_fold"/>
</dbReference>
<dbReference type="InterPro" id="IPR022310">
    <property type="entry name" value="NAD/GMP_synthase"/>
</dbReference>
<dbReference type="InterPro" id="IPR036526">
    <property type="entry name" value="C-N_Hydrolase_sf"/>
</dbReference>
<dbReference type="InterPro" id="IPR000132">
    <property type="entry name" value="Nitrilase/CN_hydratase_CS"/>
</dbReference>
<dbReference type="HAMAP" id="MF_02090">
    <property type="entry name" value="NadE_glutamine_dep"/>
    <property type="match status" value="1"/>
</dbReference>
<dbReference type="eggNOG" id="COG0388">
    <property type="taxonomic scope" value="Bacteria"/>
</dbReference>
<feature type="binding site" evidence="7">
    <location>
        <position position="133"/>
    </location>
    <ligand>
        <name>L-glutamine</name>
        <dbReference type="ChEBI" id="CHEBI:58359"/>
    </ligand>
</feature>
<protein>
    <recommendedName>
        <fullName evidence="7 8">Glutamine-dependent NAD(+) synthetase</fullName>
        <ecNumber evidence="7 8">6.3.5.1</ecNumber>
    </recommendedName>
    <alternativeName>
        <fullName evidence="7 8">NAD(+) synthase [glutamine-hydrolyzing]</fullName>
    </alternativeName>
</protein>
<feature type="binding site" evidence="7">
    <location>
        <begin position="338"/>
        <end position="345"/>
    </location>
    <ligand>
        <name>ATP</name>
        <dbReference type="ChEBI" id="CHEBI:30616"/>
    </ligand>
</feature>
<comment type="caution">
    <text evidence="7">Lacks conserved residue(s) required for the propagation of feature annotation.</text>
</comment>
<dbReference type="PANTHER" id="PTHR23090">
    <property type="entry name" value="NH 3 /GLUTAMINE-DEPENDENT NAD + SYNTHETASE"/>
    <property type="match status" value="1"/>
</dbReference>